<feature type="region of interest" description="Disordered" evidence="1">
    <location>
        <begin position="309"/>
        <end position="341"/>
    </location>
</feature>
<dbReference type="InterPro" id="IPR005094">
    <property type="entry name" value="Endonuclease_MobA/VirD2"/>
</dbReference>
<gene>
    <name evidence="3" type="ORF">BHL82_08320</name>
</gene>
<proteinExistence type="predicted"/>
<organism evidence="3 4">
    <name type="scientific">Limosilactobacillus reuteri</name>
    <name type="common">Lactobacillus reuteri</name>
    <dbReference type="NCBI Taxonomy" id="1598"/>
    <lineage>
        <taxon>Bacteria</taxon>
        <taxon>Bacillati</taxon>
        <taxon>Bacillota</taxon>
        <taxon>Bacilli</taxon>
        <taxon>Lactobacillales</taxon>
        <taxon>Lactobacillaceae</taxon>
        <taxon>Limosilactobacillus</taxon>
    </lineage>
</organism>
<feature type="domain" description="MobA/VirD2-like nuclease" evidence="2">
    <location>
        <begin position="72"/>
        <end position="154"/>
    </location>
</feature>
<reference evidence="3 4" key="1">
    <citation type="submission" date="2016-09" db="EMBL/GenBank/DDBJ databases">
        <title>Lactobacillus reuteri KLR3005, genome sequencing and assembly.</title>
        <authorList>
            <person name="Lee J.-Y."/>
            <person name="Kim E.B."/>
            <person name="Choi Y.-J."/>
        </authorList>
    </citation>
    <scope>NUCLEOTIDE SEQUENCE [LARGE SCALE GENOMIC DNA]</scope>
    <source>
        <strain evidence="3 4">KLR3005</strain>
    </source>
</reference>
<feature type="compositionally biased region" description="Low complexity" evidence="1">
    <location>
        <begin position="383"/>
        <end position="397"/>
    </location>
</feature>
<comment type="caution">
    <text evidence="3">The sequence shown here is derived from an EMBL/GenBank/DDBJ whole genome shotgun (WGS) entry which is preliminary data.</text>
</comment>
<dbReference type="RefSeq" id="WP_086136031.1">
    <property type="nucleotide sequence ID" value="NZ_MIMU01000111.1"/>
</dbReference>
<dbReference type="Proteomes" id="UP000194286">
    <property type="component" value="Unassembled WGS sequence"/>
</dbReference>
<dbReference type="Pfam" id="PF03432">
    <property type="entry name" value="Relaxase"/>
    <property type="match status" value="1"/>
</dbReference>
<evidence type="ECO:0000313" key="3">
    <source>
        <dbReference type="EMBL" id="OTA83041.1"/>
    </source>
</evidence>
<name>A0A1Y2UI27_LIMRT</name>
<evidence type="ECO:0000259" key="2">
    <source>
        <dbReference type="Pfam" id="PF03432"/>
    </source>
</evidence>
<protein>
    <recommendedName>
        <fullName evidence="2">MobA/VirD2-like nuclease domain-containing protein</fullName>
    </recommendedName>
</protein>
<feature type="region of interest" description="Disordered" evidence="1">
    <location>
        <begin position="375"/>
        <end position="436"/>
    </location>
</feature>
<evidence type="ECO:0000313" key="4">
    <source>
        <dbReference type="Proteomes" id="UP000194286"/>
    </source>
</evidence>
<dbReference type="EMBL" id="MIMU01000111">
    <property type="protein sequence ID" value="OTA83041.1"/>
    <property type="molecule type" value="Genomic_DNA"/>
</dbReference>
<accession>A0A1Y2UI27</accession>
<sequence>MAILESNTIKSTYQSLAYLFSDPAHNDAKTNKRVLACSGININMLHNSDGTLSTQQNGGYLAKQFHQNLKLAFNPNRKVQAQSIIISCSRDEFDTNDLDTQAKQLLQLANGFANKCFGDCQAVIAVQADGGHGQSGKLHAHILINSVKPRHGTSNRTMTVPTNRFSVRPLRNKLDDYLANNFELVTGRKWPGPINNQRSPESLKDLPNKAPWQRELKQTINEIKNQVTNIKDFLARLKQHEVTVVERGKKQQWTYHLKVNTSRGTKERRIRAFYQRKDKDGNVINTRGLGTDFTKQGLERYWEKQLIKQKESNSEPLSKTNVHSRKEVDHNGQQQSSEEEQLEKLKTLAADARAAAAQKQLRQHLNFEQLKRAKAEERKQYAAKEAANRNARAASNKARSKSISTQQRDREAAKRAIQAKQRRAQSNHQPNEGPDF</sequence>
<dbReference type="AlphaFoldDB" id="A0A1Y2UI27"/>
<evidence type="ECO:0000256" key="1">
    <source>
        <dbReference type="SAM" id="MobiDB-lite"/>
    </source>
</evidence>